<dbReference type="InterPro" id="IPR013216">
    <property type="entry name" value="Methyltransf_11"/>
</dbReference>
<organism evidence="3 4">
    <name type="scientific">Agathobaculum hominis</name>
    <dbReference type="NCBI Taxonomy" id="2763014"/>
    <lineage>
        <taxon>Bacteria</taxon>
        <taxon>Bacillati</taxon>
        <taxon>Bacillota</taxon>
        <taxon>Clostridia</taxon>
        <taxon>Eubacteriales</taxon>
        <taxon>Butyricicoccaceae</taxon>
        <taxon>Agathobaculum</taxon>
    </lineage>
</organism>
<gene>
    <name evidence="3" type="ORF">H8S02_12005</name>
</gene>
<dbReference type="PANTHER" id="PTHR43861">
    <property type="entry name" value="TRANS-ACONITATE 2-METHYLTRANSFERASE-RELATED"/>
    <property type="match status" value="1"/>
</dbReference>
<accession>A0ABR7GQS3</accession>
<dbReference type="GO" id="GO:0032259">
    <property type="term" value="P:methylation"/>
    <property type="evidence" value="ECO:0007669"/>
    <property type="project" value="UniProtKB-KW"/>
</dbReference>
<feature type="domain" description="Methyltransferase type 11" evidence="2">
    <location>
        <begin position="228"/>
        <end position="322"/>
    </location>
</feature>
<evidence type="ECO:0000313" key="4">
    <source>
        <dbReference type="Proteomes" id="UP000641741"/>
    </source>
</evidence>
<dbReference type="SUPFAM" id="SSF53335">
    <property type="entry name" value="S-adenosyl-L-methionine-dependent methyltransferases"/>
    <property type="match status" value="1"/>
</dbReference>
<dbReference type="Gene3D" id="3.40.50.150">
    <property type="entry name" value="Vaccinia Virus protein VP39"/>
    <property type="match status" value="1"/>
</dbReference>
<keyword evidence="3" id="KW-0808">Transferase</keyword>
<protein>
    <submittedName>
        <fullName evidence="3">Class I SAM-dependent methyltransferase</fullName>
    </submittedName>
</protein>
<dbReference type="EMBL" id="JACOPK010000013">
    <property type="protein sequence ID" value="MBC5696650.1"/>
    <property type="molecule type" value="Genomic_DNA"/>
</dbReference>
<sequence length="417" mass="48218">MSDSLKEFQRKIEIRQFAINNSWKADTTASGDSVYRDGCGLEDRFALLDENIVEADSSKFTNGYFPIYSNKKHIGGFVVFCKRAVRKIMKIFMGWYIFPILEHANHFRGKIVNAVALERELIVQQQQKINTLLDQVQKITNSQKESEKSERKAREHAKKLEEQMVVLMGEVNTLRAEYERDNLEMSDDFYHDFEEAFRGSREDIKTRLQVYVPIIRKHLSDWGKGTFIDVGSGRGEWLDVLKENGASDYIGVDLNQTQNKICEERGHRTICMDCIQYLRERPEKSVDLVTGFQIIEHLPLPIFVQLVEECKRVLKPGGMLLFETQNPSNLSVGADTFYIDPSHIRPLDPRLIEFLVKWCGFEQTQIIDANTTANCMNFNEDMLGQENKQLVHHINDISWKLFGPQDYAIFAVKGSKE</sequence>
<evidence type="ECO:0000259" key="2">
    <source>
        <dbReference type="Pfam" id="PF08241"/>
    </source>
</evidence>
<dbReference type="RefSeq" id="WP_186970712.1">
    <property type="nucleotide sequence ID" value="NZ_JACOPK010000013.1"/>
</dbReference>
<dbReference type="Pfam" id="PF08241">
    <property type="entry name" value="Methyltransf_11"/>
    <property type="match status" value="1"/>
</dbReference>
<comment type="caution">
    <text evidence="3">The sequence shown here is derived from an EMBL/GenBank/DDBJ whole genome shotgun (WGS) entry which is preliminary data.</text>
</comment>
<evidence type="ECO:0000313" key="3">
    <source>
        <dbReference type="EMBL" id="MBC5696650.1"/>
    </source>
</evidence>
<name>A0ABR7GQS3_9FIRM</name>
<feature type="coiled-coil region" evidence="1">
    <location>
        <begin position="122"/>
        <end position="177"/>
    </location>
</feature>
<dbReference type="Proteomes" id="UP000641741">
    <property type="component" value="Unassembled WGS sequence"/>
</dbReference>
<dbReference type="CDD" id="cd02440">
    <property type="entry name" value="AdoMet_MTases"/>
    <property type="match status" value="1"/>
</dbReference>
<evidence type="ECO:0000256" key="1">
    <source>
        <dbReference type="SAM" id="Coils"/>
    </source>
</evidence>
<dbReference type="InterPro" id="IPR029063">
    <property type="entry name" value="SAM-dependent_MTases_sf"/>
</dbReference>
<keyword evidence="3" id="KW-0489">Methyltransferase</keyword>
<keyword evidence="4" id="KW-1185">Reference proteome</keyword>
<keyword evidence="1" id="KW-0175">Coiled coil</keyword>
<proteinExistence type="predicted"/>
<reference evidence="3 4" key="1">
    <citation type="submission" date="2020-08" db="EMBL/GenBank/DDBJ databases">
        <title>Genome public.</title>
        <authorList>
            <person name="Liu C."/>
            <person name="Sun Q."/>
        </authorList>
    </citation>
    <scope>NUCLEOTIDE SEQUENCE [LARGE SCALE GENOMIC DNA]</scope>
    <source>
        <strain evidence="3 4">M2</strain>
    </source>
</reference>
<dbReference type="GO" id="GO:0008168">
    <property type="term" value="F:methyltransferase activity"/>
    <property type="evidence" value="ECO:0007669"/>
    <property type="project" value="UniProtKB-KW"/>
</dbReference>